<dbReference type="GO" id="GO:0003677">
    <property type="term" value="F:DNA binding"/>
    <property type="evidence" value="ECO:0007669"/>
    <property type="project" value="InterPro"/>
</dbReference>
<keyword evidence="5" id="KW-0812">Transmembrane</keyword>
<feature type="binding site" evidence="4">
    <location>
        <begin position="487"/>
        <end position="494"/>
    </location>
    <ligand>
        <name>ATP</name>
        <dbReference type="ChEBI" id="CHEBI:30616"/>
    </ligand>
</feature>
<evidence type="ECO:0000256" key="3">
    <source>
        <dbReference type="ARBA" id="ARBA00022840"/>
    </source>
</evidence>
<dbReference type="CDD" id="cd01127">
    <property type="entry name" value="TrwB_TraG_TraD_VirD4"/>
    <property type="match status" value="1"/>
</dbReference>
<keyword evidence="8" id="KW-1185">Reference proteome</keyword>
<dbReference type="InterPro" id="IPR027417">
    <property type="entry name" value="P-loop_NTPase"/>
</dbReference>
<keyword evidence="5" id="KW-0472">Membrane</keyword>
<evidence type="ECO:0000313" key="7">
    <source>
        <dbReference type="EMBL" id="RUT39517.1"/>
    </source>
</evidence>
<feature type="domain" description="FtsK" evidence="6">
    <location>
        <begin position="807"/>
        <end position="993"/>
    </location>
</feature>
<dbReference type="SMART" id="SM00382">
    <property type="entry name" value="AAA"/>
    <property type="match status" value="2"/>
</dbReference>
<dbReference type="OrthoDB" id="9807790at2"/>
<dbReference type="InterPro" id="IPR023839">
    <property type="entry name" value="Firmicutes_EssC_C"/>
</dbReference>
<keyword evidence="2 4" id="KW-0547">Nucleotide-binding</keyword>
<keyword evidence="3 4" id="KW-0067">ATP-binding</keyword>
<dbReference type="GO" id="GO:0005524">
    <property type="term" value="F:ATP binding"/>
    <property type="evidence" value="ECO:0007669"/>
    <property type="project" value="UniProtKB-UniRule"/>
</dbReference>
<evidence type="ECO:0000259" key="6">
    <source>
        <dbReference type="PROSITE" id="PS50901"/>
    </source>
</evidence>
<name>A0A433XXE2_9BACL</name>
<comment type="caution">
    <text evidence="7">The sequence shown here is derived from an EMBL/GenBank/DDBJ whole genome shotgun (WGS) entry which is preliminary data.</text>
</comment>
<dbReference type="EMBL" id="RZNY01000043">
    <property type="protein sequence ID" value="RUT39517.1"/>
    <property type="molecule type" value="Genomic_DNA"/>
</dbReference>
<evidence type="ECO:0000256" key="1">
    <source>
        <dbReference type="ARBA" id="ARBA00022737"/>
    </source>
</evidence>
<keyword evidence="1" id="KW-0677">Repeat</keyword>
<dbReference type="Pfam" id="PF01580">
    <property type="entry name" value="FtsK_SpoIIIE"/>
    <property type="match status" value="2"/>
</dbReference>
<feature type="domain" description="FtsK" evidence="6">
    <location>
        <begin position="466"/>
        <end position="661"/>
    </location>
</feature>
<reference evidence="7 8" key="1">
    <citation type="submission" date="2018-12" db="EMBL/GenBank/DDBJ databases">
        <authorList>
            <person name="Sun L."/>
            <person name="Chen Z."/>
        </authorList>
    </citation>
    <scope>NUCLEOTIDE SEQUENCE [LARGE SCALE GENOMIC DNA]</scope>
    <source>
        <strain evidence="7 8">DSM 15890</strain>
    </source>
</reference>
<evidence type="ECO:0000256" key="5">
    <source>
        <dbReference type="SAM" id="Phobius"/>
    </source>
</evidence>
<dbReference type="RefSeq" id="WP_127194958.1">
    <property type="nucleotide sequence ID" value="NZ_RZNY01000043.1"/>
</dbReference>
<feature type="transmembrane region" description="Helical" evidence="5">
    <location>
        <begin position="68"/>
        <end position="87"/>
    </location>
</feature>
<gene>
    <name evidence="7" type="primary">essC</name>
    <name evidence="7" type="ORF">EJP82_25905</name>
</gene>
<evidence type="ECO:0000313" key="8">
    <source>
        <dbReference type="Proteomes" id="UP000279446"/>
    </source>
</evidence>
<feature type="transmembrane region" description="Helical" evidence="5">
    <location>
        <begin position="42"/>
        <end position="62"/>
    </location>
</feature>
<dbReference type="NCBIfam" id="TIGR03928">
    <property type="entry name" value="T7_EssCb_Firm"/>
    <property type="match status" value="1"/>
</dbReference>
<dbReference type="PROSITE" id="PS50901">
    <property type="entry name" value="FTSK"/>
    <property type="match status" value="2"/>
</dbReference>
<dbReference type="InterPro" id="IPR002543">
    <property type="entry name" value="FtsK_dom"/>
</dbReference>
<dbReference type="SUPFAM" id="SSF52540">
    <property type="entry name" value="P-loop containing nucleoside triphosphate hydrolases"/>
    <property type="match status" value="2"/>
</dbReference>
<dbReference type="Gene3D" id="3.40.50.300">
    <property type="entry name" value="P-loop containing nucleotide triphosphate hydrolases"/>
    <property type="match status" value="4"/>
</dbReference>
<dbReference type="Proteomes" id="UP000279446">
    <property type="component" value="Unassembled WGS sequence"/>
</dbReference>
<dbReference type="PANTHER" id="PTHR22683:SF1">
    <property type="entry name" value="TYPE VII SECRETION SYSTEM PROTEIN ESSC"/>
    <property type="match status" value="1"/>
</dbReference>
<dbReference type="InterPro" id="IPR050206">
    <property type="entry name" value="FtsK/SpoIIIE/SftA"/>
</dbReference>
<keyword evidence="5" id="KW-1133">Transmembrane helix</keyword>
<feature type="binding site" evidence="4">
    <location>
        <begin position="826"/>
        <end position="833"/>
    </location>
    <ligand>
        <name>ATP</name>
        <dbReference type="ChEBI" id="CHEBI:30616"/>
    </ligand>
</feature>
<dbReference type="PANTHER" id="PTHR22683">
    <property type="entry name" value="SPORULATION PROTEIN RELATED"/>
    <property type="match status" value="1"/>
</dbReference>
<evidence type="ECO:0000256" key="4">
    <source>
        <dbReference type="PROSITE-ProRule" id="PRU00289"/>
    </source>
</evidence>
<sequence>MITKEKPGLLIQRTPRIIPPIDSGVISIEAAPGKMEKPSISWFSILFPPIAMLGVTLGSAMIMKSRTILFSAIGMTVVSLIVSLANYRSTIRKHKKKENEKKSKYREYSTAVVQTLEKANVKQREITQVVHPTVDQCIECVVNLGKNLWERTSIEQDFLHVRLGVGGQLLKIQAEFPPISTAAEGENALLSDLKKRCDAVSNVTGIPFSLPMREVGLLGVVGNRARVRELINAMIIHLTTHHGYDDVKTVFIFAQEEQEHWEWVRWLPHVWNEDRSVRYMASDQMSLLKIIEDLHPLMKSRESRKNGYSEATSQTRLPHYIFFVIEPELLENTEFFNYLLTNDPSLGITSVFLSERIDLDLPLNCQTIIEAGELDGFIRRDLTKKSDDFEKKLELDYVNVQKSDQFARRLAPIRLKETGGKNKVPNMVTFLEIFEAEDVNDLNIIQRWNKNQANRSMSVPLGRSAGGKLFMFDMHEKFFGPHGLVAGTTGSGKSELLQSLILSLSVNYHPHEVAMVIVDYKGGGMANAFIGMPHLIGTITNLGGNQINRALVSISSELKRRQVLFSQLGVNSIDNYILRYREGDATIPLPHLIIIVDEFAELKSDQPDFMNELISAARVGRSLGIHLVLATQKPSGVVNDQIWSNSRFKLCLKVQDISDSQEMLKRPEAAEIKERGRGYLQVGNNEVFSLFQSAWSGAPYQMEQEETDMQVYQIGLNGARHETRWKQKESKQQKEQVTQLQAVVEQISRTAEKNHIQAVQPLWSEPLPERLLLEDCFNLPNPVGEKTLQRSEGLLLTLGMVDDPARQNQFSMQLDLTKDGHFLIYGAPGSGKTTLLKTMITSLATNYSADEVNFYILDFGSRTLSIFKDLPHFGDILFVEDEDKLNKLIKMLLQELEERKKLFSSLGIANILSYRNMTKASIPSIVVILDNYTAFSENYNDAVSQFITFVREGGNYGIHLIMTGTASNTFSYKLTQNVRQLIPLQLADKSDYYALVGRVEGLEPEHVAGRGLVKFDVPLEFQTALPCEGDTDEDVTIRLRALVQQIGEQWRGKRARKVPTIPTILSTDELFDRVEEERIKEKEQVEIFPVGLSIETTAPVYFKLVDFFSCIYSYTDTEQVKPMVESLVTIWNSSIAQDQLQIHMIDGGEQPLLPTMKRSDAVHTYVSTNDQLQTYMENIINELQLRKDSSRKAAALLSEDEVFDEFAYISNTFPRLFICITDVQQVSGMFNDEIELALERIARFGRGLGIYFFVCVNASDISRLKQAYAFMSVFIDRKCSILTGGTLQQHNVFSQEYSTIPYSEQSKEIGEQVGWLLRNNQKYKLKLPS</sequence>
<protein>
    <submittedName>
        <fullName evidence="7">Type VII secretion protein EssC</fullName>
    </submittedName>
</protein>
<evidence type="ECO:0000256" key="2">
    <source>
        <dbReference type="ARBA" id="ARBA00022741"/>
    </source>
</evidence>
<proteinExistence type="predicted"/>
<dbReference type="InterPro" id="IPR003593">
    <property type="entry name" value="AAA+_ATPase"/>
</dbReference>
<accession>A0A433XXE2</accession>
<organism evidence="7 8">
    <name type="scientific">Paenibacillus anaericanus</name>
    <dbReference type="NCBI Taxonomy" id="170367"/>
    <lineage>
        <taxon>Bacteria</taxon>
        <taxon>Bacillati</taxon>
        <taxon>Bacillota</taxon>
        <taxon>Bacilli</taxon>
        <taxon>Bacillales</taxon>
        <taxon>Paenibacillaceae</taxon>
        <taxon>Paenibacillus</taxon>
    </lineage>
</organism>